<comment type="caution">
    <text evidence="2">The sequence shown here is derived from an EMBL/GenBank/DDBJ whole genome shotgun (WGS) entry which is preliminary data.</text>
</comment>
<dbReference type="EMBL" id="JABXBU010001021">
    <property type="protein sequence ID" value="KAF8784093.1"/>
    <property type="molecule type" value="Genomic_DNA"/>
</dbReference>
<dbReference type="AlphaFoldDB" id="A0A8T0F519"/>
<keyword evidence="3" id="KW-1185">Reference proteome</keyword>
<feature type="region of interest" description="Disordered" evidence="1">
    <location>
        <begin position="23"/>
        <end position="43"/>
    </location>
</feature>
<accession>A0A8T0F519</accession>
<gene>
    <name evidence="2" type="ORF">HNY73_011678</name>
</gene>
<reference evidence="2" key="2">
    <citation type="submission" date="2020-06" db="EMBL/GenBank/DDBJ databases">
        <authorList>
            <person name="Sheffer M."/>
        </authorList>
    </citation>
    <scope>NUCLEOTIDE SEQUENCE</scope>
</reference>
<evidence type="ECO:0000256" key="1">
    <source>
        <dbReference type="SAM" id="MobiDB-lite"/>
    </source>
</evidence>
<evidence type="ECO:0000313" key="3">
    <source>
        <dbReference type="Proteomes" id="UP000807504"/>
    </source>
</evidence>
<reference evidence="2" key="1">
    <citation type="journal article" date="2020" name="bioRxiv">
        <title>Chromosome-level reference genome of the European wasp spider Argiope bruennichi: a resource for studies on range expansion and evolutionary adaptation.</title>
        <authorList>
            <person name="Sheffer M.M."/>
            <person name="Hoppe A."/>
            <person name="Krehenwinkel H."/>
            <person name="Uhl G."/>
            <person name="Kuss A.W."/>
            <person name="Jensen L."/>
            <person name="Jensen C."/>
            <person name="Gillespie R.G."/>
            <person name="Hoff K.J."/>
            <person name="Prost S."/>
        </authorList>
    </citation>
    <scope>NUCLEOTIDE SEQUENCE</scope>
</reference>
<protein>
    <submittedName>
        <fullName evidence="2">Uncharacterized protein</fullName>
    </submittedName>
</protein>
<name>A0A8T0F519_ARGBR</name>
<evidence type="ECO:0000313" key="2">
    <source>
        <dbReference type="EMBL" id="KAF8784093.1"/>
    </source>
</evidence>
<organism evidence="2 3">
    <name type="scientific">Argiope bruennichi</name>
    <name type="common">Wasp spider</name>
    <name type="synonym">Aranea bruennichi</name>
    <dbReference type="NCBI Taxonomy" id="94029"/>
    <lineage>
        <taxon>Eukaryota</taxon>
        <taxon>Metazoa</taxon>
        <taxon>Ecdysozoa</taxon>
        <taxon>Arthropoda</taxon>
        <taxon>Chelicerata</taxon>
        <taxon>Arachnida</taxon>
        <taxon>Araneae</taxon>
        <taxon>Araneomorphae</taxon>
        <taxon>Entelegynae</taxon>
        <taxon>Araneoidea</taxon>
        <taxon>Araneidae</taxon>
        <taxon>Argiope</taxon>
    </lineage>
</organism>
<sequence length="95" mass="10649">MSSGHHSKGIAFRRKMVPRASSDGDHLLATNADSGDDKDFSDGDFKSGKSDVMDALIPQHFIRSRNLMSWTFDGDRMLLIRTSHRSLLEDKIVIT</sequence>
<proteinExistence type="predicted"/>
<dbReference type="Proteomes" id="UP000807504">
    <property type="component" value="Unassembled WGS sequence"/>
</dbReference>